<dbReference type="PANTHER" id="PTHR37302">
    <property type="entry name" value="SLR1116 PROTEIN"/>
    <property type="match status" value="1"/>
</dbReference>
<evidence type="ECO:0000256" key="2">
    <source>
        <dbReference type="ARBA" id="ARBA00022723"/>
    </source>
</evidence>
<keyword evidence="2 3" id="KW-0479">Metal-binding</keyword>
<dbReference type="InterPro" id="IPR034660">
    <property type="entry name" value="DinB/YfiT-like"/>
</dbReference>
<feature type="binding site" evidence="3">
    <location>
        <position position="150"/>
    </location>
    <ligand>
        <name>a divalent metal cation</name>
        <dbReference type="ChEBI" id="CHEBI:60240"/>
    </ligand>
</feature>
<evidence type="ECO:0000256" key="1">
    <source>
        <dbReference type="ARBA" id="ARBA00008635"/>
    </source>
</evidence>
<dbReference type="PANTHER" id="PTHR37302:SF1">
    <property type="entry name" value="PROTEIN DINB"/>
    <property type="match status" value="1"/>
</dbReference>
<name>A0A5S3V5Y2_9GAMM</name>
<comment type="similarity">
    <text evidence="1">Belongs to the DinB family.</text>
</comment>
<dbReference type="Proteomes" id="UP000305729">
    <property type="component" value="Chromosome 1"/>
</dbReference>
<dbReference type="RefSeq" id="WP_138536197.1">
    <property type="nucleotide sequence ID" value="NZ_CP045429.1"/>
</dbReference>
<feature type="binding site" evidence="3">
    <location>
        <position position="50"/>
    </location>
    <ligand>
        <name>a divalent metal cation</name>
        <dbReference type="ChEBI" id="CHEBI:60240"/>
    </ligand>
</feature>
<dbReference type="AlphaFoldDB" id="A0A5S3V5Y2"/>
<gene>
    <name evidence="4" type="ORF">CWC22_003400</name>
</gene>
<dbReference type="InterPro" id="IPR007837">
    <property type="entry name" value="DinB"/>
</dbReference>
<dbReference type="Gene3D" id="1.20.120.450">
    <property type="entry name" value="dinb family like domain"/>
    <property type="match status" value="1"/>
</dbReference>
<dbReference type="STRING" id="43658.AT705_15585"/>
<protein>
    <submittedName>
        <fullName evidence="4">Damage-inducible protein DinB</fullName>
    </submittedName>
</protein>
<feature type="binding site" evidence="3">
    <location>
        <position position="146"/>
    </location>
    <ligand>
        <name>a divalent metal cation</name>
        <dbReference type="ChEBI" id="CHEBI:60240"/>
    </ligand>
</feature>
<proteinExistence type="inferred from homology"/>
<sequence length="179" mass="20484">MSQLTQFRLLADYNQWMNQKIYQAATRLSEEALKQERGAFFGSIFGTLNHLVVADIIWLKRFASNQAGSSALQSILEQPNPTSLAQCLFQDLSHLTTHRQWLDKQILCFIDELQESDLGTILTYRNTRGIGFSKPLSSLLMHFFNHQTHHRGQVTTLFSQLDEDIGDTDLLLLIDDVDI</sequence>
<reference evidence="4 5" key="1">
    <citation type="submission" date="2019-10" db="EMBL/GenBank/DDBJ databases">
        <title>Pseudoalteromonas rubra S4059.</title>
        <authorList>
            <person name="Paulsen S."/>
            <person name="Wang X."/>
        </authorList>
    </citation>
    <scope>NUCLEOTIDE SEQUENCE [LARGE SCALE GENOMIC DNA]</scope>
    <source>
        <strain evidence="4 5">S4059</strain>
    </source>
</reference>
<evidence type="ECO:0000256" key="3">
    <source>
        <dbReference type="PIRSR" id="PIRSR607837-1"/>
    </source>
</evidence>
<dbReference type="EMBL" id="CP045429">
    <property type="protein sequence ID" value="QPB82104.1"/>
    <property type="molecule type" value="Genomic_DNA"/>
</dbReference>
<evidence type="ECO:0000313" key="5">
    <source>
        <dbReference type="Proteomes" id="UP000305729"/>
    </source>
</evidence>
<organism evidence="4 5">
    <name type="scientific">Pseudoalteromonas rubra</name>
    <dbReference type="NCBI Taxonomy" id="43658"/>
    <lineage>
        <taxon>Bacteria</taxon>
        <taxon>Pseudomonadati</taxon>
        <taxon>Pseudomonadota</taxon>
        <taxon>Gammaproteobacteria</taxon>
        <taxon>Alteromonadales</taxon>
        <taxon>Pseudoalteromonadaceae</taxon>
        <taxon>Pseudoalteromonas</taxon>
    </lineage>
</organism>
<dbReference type="GO" id="GO:0046872">
    <property type="term" value="F:metal ion binding"/>
    <property type="evidence" value="ECO:0007669"/>
    <property type="project" value="UniProtKB-KW"/>
</dbReference>
<dbReference type="Pfam" id="PF05163">
    <property type="entry name" value="DinB"/>
    <property type="match status" value="1"/>
</dbReference>
<evidence type="ECO:0000313" key="4">
    <source>
        <dbReference type="EMBL" id="QPB82104.1"/>
    </source>
</evidence>
<accession>A0A5S3V5Y2</accession>
<dbReference type="SUPFAM" id="SSF109854">
    <property type="entry name" value="DinB/YfiT-like putative metalloenzymes"/>
    <property type="match status" value="1"/>
</dbReference>